<dbReference type="PANTHER" id="PTHR37176">
    <property type="entry name" value="F10K1.23"/>
    <property type="match status" value="1"/>
</dbReference>
<keyword evidence="2" id="KW-1185">Reference proteome</keyword>
<dbReference type="FunCoup" id="A0A2P5EJY8">
    <property type="interactions" value="1"/>
</dbReference>
<dbReference type="OrthoDB" id="1925581at2759"/>
<dbReference type="AlphaFoldDB" id="A0A2P5EJY8"/>
<sequence length="250" mass="28528">MTDTVAQRISLFRSHILNRRLDGAALREIESVMASKDVKSSMEVRSSLREFIRSESMSVIRENAEKPVEKKLLDLDFLVRAFALLGDVEASCLALRYEALLLREFKSTSCQWLEVSCAEWLNFAEQSLDYGFHSIVRRACENALLCFQKTYKTEAKTVEFFEGVEIIEKIRRLKECALTSAASRSVQAQAAKYMKSKLIDRTQACPSVSKRTLCLATTLFRNGIRKRNLRSLRESQSLLKMTDESNTSQS</sequence>
<proteinExistence type="predicted"/>
<dbReference type="EMBL" id="JXTC01000141">
    <property type="protein sequence ID" value="PON85876.1"/>
    <property type="molecule type" value="Genomic_DNA"/>
</dbReference>
<dbReference type="STRING" id="63057.A0A2P5EJY8"/>
<accession>A0A2P5EJY8</accession>
<evidence type="ECO:0000313" key="2">
    <source>
        <dbReference type="Proteomes" id="UP000237000"/>
    </source>
</evidence>
<dbReference type="InParanoid" id="A0A2P5EJY8"/>
<gene>
    <name evidence="1" type="ORF">TorRG33x02_183400</name>
</gene>
<reference evidence="2" key="1">
    <citation type="submission" date="2016-06" db="EMBL/GenBank/DDBJ databases">
        <title>Parallel loss of symbiosis genes in relatives of nitrogen-fixing non-legume Parasponia.</title>
        <authorList>
            <person name="Van Velzen R."/>
            <person name="Holmer R."/>
            <person name="Bu F."/>
            <person name="Rutten L."/>
            <person name="Van Zeijl A."/>
            <person name="Liu W."/>
            <person name="Santuari L."/>
            <person name="Cao Q."/>
            <person name="Sharma T."/>
            <person name="Shen D."/>
            <person name="Roswanjaya Y."/>
            <person name="Wardhani T."/>
            <person name="Kalhor M.S."/>
            <person name="Jansen J."/>
            <person name="Van den Hoogen J."/>
            <person name="Gungor B."/>
            <person name="Hartog M."/>
            <person name="Hontelez J."/>
            <person name="Verver J."/>
            <person name="Yang W.-C."/>
            <person name="Schijlen E."/>
            <person name="Repin R."/>
            <person name="Schilthuizen M."/>
            <person name="Schranz E."/>
            <person name="Heidstra R."/>
            <person name="Miyata K."/>
            <person name="Fedorova E."/>
            <person name="Kohlen W."/>
            <person name="Bisseling T."/>
            <person name="Smit S."/>
            <person name="Geurts R."/>
        </authorList>
    </citation>
    <scope>NUCLEOTIDE SEQUENCE [LARGE SCALE GENOMIC DNA]</scope>
    <source>
        <strain evidence="2">cv. RG33-2</strain>
    </source>
</reference>
<dbReference type="InterPro" id="IPR044969">
    <property type="entry name" value="DFO"/>
</dbReference>
<evidence type="ECO:0000313" key="1">
    <source>
        <dbReference type="EMBL" id="PON85876.1"/>
    </source>
</evidence>
<dbReference type="GO" id="GO:0042138">
    <property type="term" value="P:meiotic DNA double-strand break formation"/>
    <property type="evidence" value="ECO:0007669"/>
    <property type="project" value="InterPro"/>
</dbReference>
<name>A0A2P5EJY8_TREOI</name>
<dbReference type="Proteomes" id="UP000237000">
    <property type="component" value="Unassembled WGS sequence"/>
</dbReference>
<protein>
    <submittedName>
        <fullName evidence="1">Uncharacterized protein</fullName>
    </submittedName>
</protein>
<comment type="caution">
    <text evidence="1">The sequence shown here is derived from an EMBL/GenBank/DDBJ whole genome shotgun (WGS) entry which is preliminary data.</text>
</comment>
<dbReference type="PANTHER" id="PTHR37176:SF1">
    <property type="entry name" value="PROTEIN DOUBLE-STRAND BREAK FORMATION"/>
    <property type="match status" value="1"/>
</dbReference>
<organism evidence="1 2">
    <name type="scientific">Trema orientale</name>
    <name type="common">Charcoal tree</name>
    <name type="synonym">Celtis orientalis</name>
    <dbReference type="NCBI Taxonomy" id="63057"/>
    <lineage>
        <taxon>Eukaryota</taxon>
        <taxon>Viridiplantae</taxon>
        <taxon>Streptophyta</taxon>
        <taxon>Embryophyta</taxon>
        <taxon>Tracheophyta</taxon>
        <taxon>Spermatophyta</taxon>
        <taxon>Magnoliopsida</taxon>
        <taxon>eudicotyledons</taxon>
        <taxon>Gunneridae</taxon>
        <taxon>Pentapetalae</taxon>
        <taxon>rosids</taxon>
        <taxon>fabids</taxon>
        <taxon>Rosales</taxon>
        <taxon>Cannabaceae</taxon>
        <taxon>Trema</taxon>
    </lineage>
</organism>